<organism evidence="7 8">
    <name type="scientific">Carlito syrichta</name>
    <name type="common">Philippine tarsier</name>
    <name type="synonym">Tarsius syrichta</name>
    <dbReference type="NCBI Taxonomy" id="1868482"/>
    <lineage>
        <taxon>Eukaryota</taxon>
        <taxon>Metazoa</taxon>
        <taxon>Chordata</taxon>
        <taxon>Craniata</taxon>
        <taxon>Vertebrata</taxon>
        <taxon>Euteleostomi</taxon>
        <taxon>Mammalia</taxon>
        <taxon>Eutheria</taxon>
        <taxon>Euarchontoglires</taxon>
        <taxon>Primates</taxon>
        <taxon>Haplorrhini</taxon>
        <taxon>Tarsiiformes</taxon>
        <taxon>Tarsiidae</taxon>
        <taxon>Carlito</taxon>
    </lineage>
</organism>
<evidence type="ECO:0000256" key="5">
    <source>
        <dbReference type="SAM" id="MobiDB-lite"/>
    </source>
</evidence>
<feature type="region of interest" description="Disordered" evidence="5">
    <location>
        <begin position="94"/>
        <end position="130"/>
    </location>
</feature>
<dbReference type="KEGG" id="csyr:103252203"/>
<dbReference type="InterPro" id="IPR040477">
    <property type="entry name" value="KDM4-like_Tudor"/>
</dbReference>
<dbReference type="GO" id="GO:0008270">
    <property type="term" value="F:zinc ion binding"/>
    <property type="evidence" value="ECO:0007669"/>
    <property type="project" value="UniProtKB-KW"/>
</dbReference>
<dbReference type="Gene3D" id="2.30.30.140">
    <property type="match status" value="1"/>
</dbReference>
<dbReference type="RefSeq" id="XP_021564660.1">
    <property type="nucleotide sequence ID" value="XM_021708985.1"/>
</dbReference>
<feature type="non-terminal residue" evidence="8">
    <location>
        <position position="1"/>
    </location>
</feature>
<dbReference type="GO" id="GO:0005634">
    <property type="term" value="C:nucleus"/>
    <property type="evidence" value="ECO:0007669"/>
    <property type="project" value="UniProtKB-SubCell"/>
</dbReference>
<name>A0A3Q0DRL8_CARSF</name>
<dbReference type="SMART" id="SM00333">
    <property type="entry name" value="TUDOR"/>
    <property type="match status" value="1"/>
</dbReference>
<dbReference type="Pfam" id="PF18104">
    <property type="entry name" value="Tudor_2"/>
    <property type="match status" value="1"/>
</dbReference>
<dbReference type="GeneID" id="103252203"/>
<keyword evidence="3" id="KW-0863">Zinc-finger</keyword>
<dbReference type="Proteomes" id="UP000189704">
    <property type="component" value="Unplaced"/>
</dbReference>
<gene>
    <name evidence="8" type="primary">LOC103252203</name>
</gene>
<accession>A0A3Q0DRL8</accession>
<evidence type="ECO:0000256" key="2">
    <source>
        <dbReference type="ARBA" id="ARBA00022737"/>
    </source>
</evidence>
<feature type="domain" description="Tudor" evidence="6">
    <location>
        <begin position="33"/>
        <end position="89"/>
    </location>
</feature>
<dbReference type="AlphaFoldDB" id="A0A3Q0DRL8"/>
<protein>
    <submittedName>
        <fullName evidence="8">Lysine-specific demethylase 4B-like</fullName>
    </submittedName>
</protein>
<keyword evidence="2" id="KW-0677">Repeat</keyword>
<comment type="subcellular location">
    <subcellularLocation>
        <location evidence="1">Nucleus</location>
    </subcellularLocation>
</comment>
<dbReference type="SUPFAM" id="SSF63748">
    <property type="entry name" value="Tudor/PWWP/MBT"/>
    <property type="match status" value="1"/>
</dbReference>
<keyword evidence="7" id="KW-1185">Reference proteome</keyword>
<reference evidence="8" key="1">
    <citation type="submission" date="2025-08" db="UniProtKB">
        <authorList>
            <consortium name="RefSeq"/>
        </authorList>
    </citation>
    <scope>IDENTIFICATION</scope>
</reference>
<evidence type="ECO:0000256" key="4">
    <source>
        <dbReference type="ARBA" id="ARBA00023242"/>
    </source>
</evidence>
<evidence type="ECO:0000259" key="6">
    <source>
        <dbReference type="SMART" id="SM00333"/>
    </source>
</evidence>
<dbReference type="InterPro" id="IPR002999">
    <property type="entry name" value="Tudor"/>
</dbReference>
<evidence type="ECO:0000256" key="1">
    <source>
        <dbReference type="ARBA" id="ARBA00004123"/>
    </source>
</evidence>
<keyword evidence="3" id="KW-0862">Zinc</keyword>
<proteinExistence type="predicted"/>
<evidence type="ECO:0000313" key="7">
    <source>
        <dbReference type="Proteomes" id="UP000189704"/>
    </source>
</evidence>
<dbReference type="CDD" id="cd20467">
    <property type="entry name" value="Tudor_JMJD2B_rpt2"/>
    <property type="match status" value="1"/>
</dbReference>
<evidence type="ECO:0000256" key="3">
    <source>
        <dbReference type="ARBA" id="ARBA00022771"/>
    </source>
</evidence>
<keyword evidence="4" id="KW-0539">Nucleus</keyword>
<sequence>CYGIRPELVNESWTCSRCAAHAWTASRDCVRLGPPPEGELVELRWTDGNLYKAKFISSMTSHIYQVEFEDGSQLTVKRGDIFTLEEELPKRVRSRLSLSTGAPQEPAFPGEEAKAAKRPRVGTPLAAEDAGRSPDYLAFVESLLQAQARPGGPF</sequence>
<dbReference type="OrthoDB" id="9547406at2759"/>
<keyword evidence="3" id="KW-0479">Metal-binding</keyword>
<evidence type="ECO:0000313" key="8">
    <source>
        <dbReference type="RefSeq" id="XP_021564660.1"/>
    </source>
</evidence>